<gene>
    <name evidence="1" type="ORF">H2198_002144</name>
</gene>
<name>A0ACC3AFM4_9EURO</name>
<reference evidence="1" key="1">
    <citation type="submission" date="2022-10" db="EMBL/GenBank/DDBJ databases">
        <title>Culturing micro-colonial fungi from biological soil crusts in the Mojave desert and describing Neophaeococcomyces mojavensis, and introducing the new genera and species Taxawa tesnikishii.</title>
        <authorList>
            <person name="Kurbessoian T."/>
            <person name="Stajich J.E."/>
        </authorList>
    </citation>
    <scope>NUCLEOTIDE SEQUENCE</scope>
    <source>
        <strain evidence="1">JES_112</strain>
    </source>
</reference>
<dbReference type="Proteomes" id="UP001172386">
    <property type="component" value="Unassembled WGS sequence"/>
</dbReference>
<protein>
    <submittedName>
        <fullName evidence="1">Uncharacterized protein</fullName>
    </submittedName>
</protein>
<dbReference type="EMBL" id="JAPDRQ010000025">
    <property type="protein sequence ID" value="KAJ9661200.1"/>
    <property type="molecule type" value="Genomic_DNA"/>
</dbReference>
<evidence type="ECO:0000313" key="2">
    <source>
        <dbReference type="Proteomes" id="UP001172386"/>
    </source>
</evidence>
<keyword evidence="2" id="KW-1185">Reference proteome</keyword>
<proteinExistence type="predicted"/>
<organism evidence="1 2">
    <name type="scientific">Neophaeococcomyces mojaviensis</name>
    <dbReference type="NCBI Taxonomy" id="3383035"/>
    <lineage>
        <taxon>Eukaryota</taxon>
        <taxon>Fungi</taxon>
        <taxon>Dikarya</taxon>
        <taxon>Ascomycota</taxon>
        <taxon>Pezizomycotina</taxon>
        <taxon>Eurotiomycetes</taxon>
        <taxon>Chaetothyriomycetidae</taxon>
        <taxon>Chaetothyriales</taxon>
        <taxon>Chaetothyriales incertae sedis</taxon>
        <taxon>Neophaeococcomyces</taxon>
    </lineage>
</organism>
<sequence length="246" mass="26170">MAHSNVGALSAGSQQRSFPQTGSWNMLDVAKLPVQASIGVLSRYAAGRVNPYTVLVCEALCGGFRLTHKGRQNVEMAVTSLKAVGTLGATLEFGFGIEDLVRSMAKSEQGTVVLTLCAALMECYSIDIATEVLLELARLSGVGGEWMPSSLEWKAMLKACSGVLATTDFPTRAEFLMNLPNQKQRLGAFQRLEAKPKDVRTASSPKAIAEALFGLAAISRNEMEAMTLIGGTDTGWLAGCFCGMVP</sequence>
<comment type="caution">
    <text evidence="1">The sequence shown here is derived from an EMBL/GenBank/DDBJ whole genome shotgun (WGS) entry which is preliminary data.</text>
</comment>
<accession>A0ACC3AFM4</accession>
<evidence type="ECO:0000313" key="1">
    <source>
        <dbReference type="EMBL" id="KAJ9661200.1"/>
    </source>
</evidence>